<evidence type="ECO:0000256" key="1">
    <source>
        <dbReference type="SAM" id="MobiDB-lite"/>
    </source>
</evidence>
<reference evidence="3 4" key="1">
    <citation type="submission" date="2019-04" db="EMBL/GenBank/DDBJ databases">
        <authorList>
            <person name="Park S."/>
            <person name="Yoon J.-H."/>
        </authorList>
    </citation>
    <scope>NUCLEOTIDE SEQUENCE [LARGE SCALE GENOMIC DNA]</scope>
    <source>
        <strain evidence="3 4">HJM-18</strain>
    </source>
</reference>
<dbReference type="Gene3D" id="2.40.10.220">
    <property type="entry name" value="predicted glycosyltransferase like domains"/>
    <property type="match status" value="1"/>
</dbReference>
<dbReference type="InterPro" id="IPR009875">
    <property type="entry name" value="PilZ_domain"/>
</dbReference>
<proteinExistence type="predicted"/>
<protein>
    <submittedName>
        <fullName evidence="3">PilZ domain-containing protein</fullName>
    </submittedName>
</protein>
<feature type="domain" description="PilZ" evidence="2">
    <location>
        <begin position="22"/>
        <end position="123"/>
    </location>
</feature>
<dbReference type="OrthoDB" id="6182366at2"/>
<keyword evidence="4" id="KW-1185">Reference proteome</keyword>
<dbReference type="GO" id="GO:0035438">
    <property type="term" value="F:cyclic-di-GMP binding"/>
    <property type="evidence" value="ECO:0007669"/>
    <property type="project" value="InterPro"/>
</dbReference>
<sequence>MAMSDIDYSFGNEDDPSGSADNRSEYRLAGSAQVTLELESRDPESTDETPARNLSLKTRDLSAQGFSVITREPLLEHALLRAWIKLEGEAEPFQLTVDVVWCRPGAGGEWLVGLRILESDDTAYLEWAEAVARAMSED</sequence>
<dbReference type="Pfam" id="PF07238">
    <property type="entry name" value="PilZ"/>
    <property type="match status" value="1"/>
</dbReference>
<evidence type="ECO:0000259" key="2">
    <source>
        <dbReference type="Pfam" id="PF07238"/>
    </source>
</evidence>
<dbReference type="EMBL" id="SRPF01000001">
    <property type="protein sequence ID" value="TGN41603.1"/>
    <property type="molecule type" value="Genomic_DNA"/>
</dbReference>
<feature type="region of interest" description="Disordered" evidence="1">
    <location>
        <begin position="1"/>
        <end position="56"/>
    </location>
</feature>
<organism evidence="3 4">
    <name type="scientific">Marinobacter confluentis</name>
    <dbReference type="NCBI Taxonomy" id="1697557"/>
    <lineage>
        <taxon>Bacteria</taxon>
        <taxon>Pseudomonadati</taxon>
        <taxon>Pseudomonadota</taxon>
        <taxon>Gammaproteobacteria</taxon>
        <taxon>Pseudomonadales</taxon>
        <taxon>Marinobacteraceae</taxon>
        <taxon>Marinobacter</taxon>
    </lineage>
</organism>
<gene>
    <name evidence="3" type="ORF">E5Q11_03475</name>
</gene>
<dbReference type="AlphaFoldDB" id="A0A4Z1CC35"/>
<accession>A0A4Z1CC35</accession>
<evidence type="ECO:0000313" key="4">
    <source>
        <dbReference type="Proteomes" id="UP000298325"/>
    </source>
</evidence>
<dbReference type="Proteomes" id="UP000298325">
    <property type="component" value="Unassembled WGS sequence"/>
</dbReference>
<evidence type="ECO:0000313" key="3">
    <source>
        <dbReference type="EMBL" id="TGN41603.1"/>
    </source>
</evidence>
<comment type="caution">
    <text evidence="3">The sequence shown here is derived from an EMBL/GenBank/DDBJ whole genome shotgun (WGS) entry which is preliminary data.</text>
</comment>
<name>A0A4Z1CC35_9GAMM</name>